<proteinExistence type="predicted"/>
<keyword evidence="2" id="KW-1185">Reference proteome</keyword>
<evidence type="ECO:0000313" key="2">
    <source>
        <dbReference type="Proteomes" id="UP000589738"/>
    </source>
</evidence>
<dbReference type="Proteomes" id="UP000589738">
    <property type="component" value="Unassembled WGS sequence"/>
</dbReference>
<sequence length="75" mass="8441">MERKVIKIKHITGTYTIEVADGKLNEMKSQLDKCLNDEQGAIVVKGENGDQFVYPSDLLKNSFIAVVDREEVKEA</sequence>
<accession>A0A841MZP0</accession>
<name>A0A841MZP0_9FLAO</name>
<organism evidence="1 2">
    <name type="scientific">Chryseobacterium shigense</name>
    <dbReference type="NCBI Taxonomy" id="297244"/>
    <lineage>
        <taxon>Bacteria</taxon>
        <taxon>Pseudomonadati</taxon>
        <taxon>Bacteroidota</taxon>
        <taxon>Flavobacteriia</taxon>
        <taxon>Flavobacteriales</taxon>
        <taxon>Weeksellaceae</taxon>
        <taxon>Chryseobacterium group</taxon>
        <taxon>Chryseobacterium</taxon>
    </lineage>
</organism>
<dbReference type="RefSeq" id="WP_184160422.1">
    <property type="nucleotide sequence ID" value="NZ_JACHLC010000001.1"/>
</dbReference>
<protein>
    <submittedName>
        <fullName evidence="1">Uncharacterized protein</fullName>
    </submittedName>
</protein>
<dbReference type="AlphaFoldDB" id="A0A841MZP0"/>
<gene>
    <name evidence="1" type="ORF">HNP36_000670</name>
</gene>
<comment type="caution">
    <text evidence="1">The sequence shown here is derived from an EMBL/GenBank/DDBJ whole genome shotgun (WGS) entry which is preliminary data.</text>
</comment>
<dbReference type="EMBL" id="JACHLC010000001">
    <property type="protein sequence ID" value="MBB6369617.1"/>
    <property type="molecule type" value="Genomic_DNA"/>
</dbReference>
<evidence type="ECO:0000313" key="1">
    <source>
        <dbReference type="EMBL" id="MBB6369617.1"/>
    </source>
</evidence>
<reference evidence="1 2" key="1">
    <citation type="submission" date="2020-08" db="EMBL/GenBank/DDBJ databases">
        <title>Functional genomics of gut bacteria from endangered species of beetles.</title>
        <authorList>
            <person name="Carlos-Shanley C."/>
        </authorList>
    </citation>
    <scope>NUCLEOTIDE SEQUENCE [LARGE SCALE GENOMIC DNA]</scope>
    <source>
        <strain evidence="1 2">S00136</strain>
    </source>
</reference>